<dbReference type="EMBL" id="BBLG01000022">
    <property type="protein sequence ID" value="GAK78062.1"/>
    <property type="molecule type" value="Genomic_DNA"/>
</dbReference>
<evidence type="ECO:0000313" key="2">
    <source>
        <dbReference type="Proteomes" id="UP000028980"/>
    </source>
</evidence>
<dbReference type="NCBIfam" id="TIGR04019">
    <property type="entry name" value="B_thiol_YtxJ"/>
    <property type="match status" value="1"/>
</dbReference>
<dbReference type="SUPFAM" id="SSF52833">
    <property type="entry name" value="Thioredoxin-like"/>
    <property type="match status" value="1"/>
</dbReference>
<comment type="caution">
    <text evidence="1">The sequence shown here is derived from an EMBL/GenBank/DDBJ whole genome shotgun (WGS) entry which is preliminary data.</text>
</comment>
<reference evidence="1 2" key="1">
    <citation type="journal article" date="2014" name="Genome Announc.">
        <title>Draft Genome Sequences of Marine Flavobacterium Nonlabens Strains NR17, NR24, NR27, NR32, NR33, and Ara13.</title>
        <authorList>
            <person name="Nakanishi M."/>
            <person name="Meirelles P."/>
            <person name="Suzuki R."/>
            <person name="Takatani N."/>
            <person name="Mino S."/>
            <person name="Suda W."/>
            <person name="Oshima K."/>
            <person name="Hattori M."/>
            <person name="Ohkuma M."/>
            <person name="Hosokawa M."/>
            <person name="Miyashita K."/>
            <person name="Thompson F.L."/>
            <person name="Niwa A."/>
            <person name="Sawabe T."/>
            <person name="Sawabe T."/>
        </authorList>
    </citation>
    <scope>NUCLEOTIDE SEQUENCE [LARGE SCALE GENOMIC DNA]</scope>
    <source>
        <strain evidence="2">JCM19296</strain>
    </source>
</reference>
<name>A0A081DGL6_NONUL</name>
<protein>
    <submittedName>
        <fullName evidence="1">General stress protein</fullName>
    </submittedName>
</protein>
<dbReference type="Gene3D" id="3.40.30.10">
    <property type="entry name" value="Glutaredoxin"/>
    <property type="match status" value="1"/>
</dbReference>
<proteinExistence type="predicted"/>
<evidence type="ECO:0000313" key="1">
    <source>
        <dbReference type="EMBL" id="GAK78062.1"/>
    </source>
</evidence>
<dbReference type="Pfam" id="PF11009">
    <property type="entry name" value="BrxC"/>
    <property type="match status" value="1"/>
</dbReference>
<dbReference type="AlphaFoldDB" id="A0A081DGL6"/>
<dbReference type="InterPro" id="IPR022551">
    <property type="entry name" value="BrxC"/>
</dbReference>
<gene>
    <name evidence="1" type="ORF">JCM19296_3671</name>
</gene>
<accession>A0A081DGL6</accession>
<dbReference type="Proteomes" id="UP000028980">
    <property type="component" value="Unassembled WGS sequence"/>
</dbReference>
<organism evidence="1 2">
    <name type="scientific">Nonlabens ulvanivorans</name>
    <name type="common">Persicivirga ulvanivorans</name>
    <dbReference type="NCBI Taxonomy" id="906888"/>
    <lineage>
        <taxon>Bacteria</taxon>
        <taxon>Pseudomonadati</taxon>
        <taxon>Bacteroidota</taxon>
        <taxon>Flavobacteriia</taxon>
        <taxon>Flavobacteriales</taxon>
        <taxon>Flavobacteriaceae</taxon>
        <taxon>Nonlabens</taxon>
    </lineage>
</organism>
<sequence>MGLLDKLFKSQRDIAKDEIQEGLPWQMLESEDQLNNLISNSKRIPKVIFKHSTRCGISRMVLKNFEAGYSLKDEDASFYLLDLLNHRELSNTIASKLNVMHQSPQIIVIDNEEIIHTDSHHGIDIKRVEQLIKKEK</sequence>
<dbReference type="InterPro" id="IPR036249">
    <property type="entry name" value="Thioredoxin-like_sf"/>
</dbReference>